<dbReference type="EMBL" id="BPLR01010618">
    <property type="protein sequence ID" value="GIY40477.1"/>
    <property type="molecule type" value="Genomic_DNA"/>
</dbReference>
<gene>
    <name evidence="2" type="ORF">CEXT_385161</name>
</gene>
<protein>
    <submittedName>
        <fullName evidence="2">Uncharacterized protein</fullName>
    </submittedName>
</protein>
<feature type="transmembrane region" description="Helical" evidence="1">
    <location>
        <begin position="20"/>
        <end position="38"/>
    </location>
</feature>
<evidence type="ECO:0000313" key="3">
    <source>
        <dbReference type="Proteomes" id="UP001054945"/>
    </source>
</evidence>
<proteinExistence type="predicted"/>
<evidence type="ECO:0000256" key="1">
    <source>
        <dbReference type="SAM" id="Phobius"/>
    </source>
</evidence>
<sequence length="72" mass="7976">MAFAVAVFLLKKKTVVNRRIFLFGDLYAAICAAGLFRLKGRQSLTGECSFSWNILSAAIWGKIYGAFAGRRN</sequence>
<organism evidence="2 3">
    <name type="scientific">Caerostris extrusa</name>
    <name type="common">Bark spider</name>
    <name type="synonym">Caerostris bankana</name>
    <dbReference type="NCBI Taxonomy" id="172846"/>
    <lineage>
        <taxon>Eukaryota</taxon>
        <taxon>Metazoa</taxon>
        <taxon>Ecdysozoa</taxon>
        <taxon>Arthropoda</taxon>
        <taxon>Chelicerata</taxon>
        <taxon>Arachnida</taxon>
        <taxon>Araneae</taxon>
        <taxon>Araneomorphae</taxon>
        <taxon>Entelegynae</taxon>
        <taxon>Araneoidea</taxon>
        <taxon>Araneidae</taxon>
        <taxon>Caerostris</taxon>
    </lineage>
</organism>
<keyword evidence="1" id="KW-0472">Membrane</keyword>
<comment type="caution">
    <text evidence="2">The sequence shown here is derived from an EMBL/GenBank/DDBJ whole genome shotgun (WGS) entry which is preliminary data.</text>
</comment>
<keyword evidence="1" id="KW-0812">Transmembrane</keyword>
<keyword evidence="3" id="KW-1185">Reference proteome</keyword>
<name>A0AAV4T4M7_CAEEX</name>
<feature type="transmembrane region" description="Helical" evidence="1">
    <location>
        <begin position="50"/>
        <end position="69"/>
    </location>
</feature>
<keyword evidence="1" id="KW-1133">Transmembrane helix</keyword>
<evidence type="ECO:0000313" key="2">
    <source>
        <dbReference type="EMBL" id="GIY40477.1"/>
    </source>
</evidence>
<dbReference type="AlphaFoldDB" id="A0AAV4T4M7"/>
<dbReference type="Proteomes" id="UP001054945">
    <property type="component" value="Unassembled WGS sequence"/>
</dbReference>
<reference evidence="2 3" key="1">
    <citation type="submission" date="2021-06" db="EMBL/GenBank/DDBJ databases">
        <title>Caerostris extrusa draft genome.</title>
        <authorList>
            <person name="Kono N."/>
            <person name="Arakawa K."/>
        </authorList>
    </citation>
    <scope>NUCLEOTIDE SEQUENCE [LARGE SCALE GENOMIC DNA]</scope>
</reference>
<accession>A0AAV4T4M7</accession>